<evidence type="ECO:0000313" key="1">
    <source>
        <dbReference type="EMBL" id="MCH7398397.1"/>
    </source>
</evidence>
<protein>
    <recommendedName>
        <fullName evidence="3">Lipoprotein</fullName>
    </recommendedName>
</protein>
<reference evidence="1" key="1">
    <citation type="submission" date="2022-03" db="EMBL/GenBank/DDBJ databases">
        <title>De novo assembled genomes of Belliella spp. (Cyclobacteriaceae) strains.</title>
        <authorList>
            <person name="Szabo A."/>
            <person name="Korponai K."/>
            <person name="Felfoldi T."/>
        </authorList>
    </citation>
    <scope>NUCLEOTIDE SEQUENCE</scope>
    <source>
        <strain evidence="1">DSM 107340</strain>
    </source>
</reference>
<dbReference type="PROSITE" id="PS51257">
    <property type="entry name" value="PROKAR_LIPOPROTEIN"/>
    <property type="match status" value="1"/>
</dbReference>
<dbReference type="EMBL" id="JAKZGS010000007">
    <property type="protein sequence ID" value="MCH7398397.1"/>
    <property type="molecule type" value="Genomic_DNA"/>
</dbReference>
<gene>
    <name evidence="1" type="ORF">MM236_10375</name>
</gene>
<comment type="caution">
    <text evidence="1">The sequence shown here is derived from an EMBL/GenBank/DDBJ whole genome shotgun (WGS) entry which is preliminary data.</text>
</comment>
<dbReference type="Proteomes" id="UP001165488">
    <property type="component" value="Unassembled WGS sequence"/>
</dbReference>
<organism evidence="1 2">
    <name type="scientific">Belliella calami</name>
    <dbReference type="NCBI Taxonomy" id="2923436"/>
    <lineage>
        <taxon>Bacteria</taxon>
        <taxon>Pseudomonadati</taxon>
        <taxon>Bacteroidota</taxon>
        <taxon>Cytophagia</taxon>
        <taxon>Cytophagales</taxon>
        <taxon>Cyclobacteriaceae</taxon>
        <taxon>Belliella</taxon>
    </lineage>
</organism>
<proteinExistence type="predicted"/>
<accession>A0ABS9UP36</accession>
<evidence type="ECO:0000313" key="2">
    <source>
        <dbReference type="Proteomes" id="UP001165488"/>
    </source>
</evidence>
<sequence>MRNLIFALIGFVLLSCSEDAEDVLNCGVDGNMIEKIEWLSIEVDRIRSSPEINGIVLYKYEGREVVELQEAIRSSTNQTQFHCDGTRIDFNDSEKFNDYLQNRVELKVLFGTKIWN</sequence>
<evidence type="ECO:0008006" key="3">
    <source>
        <dbReference type="Google" id="ProtNLM"/>
    </source>
</evidence>
<dbReference type="RefSeq" id="WP_241274911.1">
    <property type="nucleotide sequence ID" value="NZ_JAKZGS010000007.1"/>
</dbReference>
<name>A0ABS9UP36_9BACT</name>
<keyword evidence="2" id="KW-1185">Reference proteome</keyword>